<evidence type="ECO:0000259" key="6">
    <source>
        <dbReference type="Pfam" id="PF04932"/>
    </source>
</evidence>
<reference evidence="7 8" key="1">
    <citation type="submission" date="2019-03" db="EMBL/GenBank/DDBJ databases">
        <title>Lake Tanganyika Metagenome-Assembled Genomes (MAGs).</title>
        <authorList>
            <person name="Tran P."/>
        </authorList>
    </citation>
    <scope>NUCLEOTIDE SEQUENCE [LARGE SCALE GENOMIC DNA]</scope>
    <source>
        <strain evidence="7">K_DeepCast_65m_m2_236</strain>
    </source>
</reference>
<keyword evidence="4 5" id="KW-0472">Membrane</keyword>
<feature type="transmembrane region" description="Helical" evidence="5">
    <location>
        <begin position="316"/>
        <end position="336"/>
    </location>
</feature>
<comment type="caution">
    <text evidence="7">The sequence shown here is derived from an EMBL/GenBank/DDBJ whole genome shotgun (WGS) entry which is preliminary data.</text>
</comment>
<protein>
    <submittedName>
        <fullName evidence="7">O-antigen ligase family protein</fullName>
    </submittedName>
</protein>
<dbReference type="GO" id="GO:0016020">
    <property type="term" value="C:membrane"/>
    <property type="evidence" value="ECO:0007669"/>
    <property type="project" value="UniProtKB-SubCell"/>
</dbReference>
<keyword evidence="2 5" id="KW-0812">Transmembrane</keyword>
<dbReference type="Proteomes" id="UP000703893">
    <property type="component" value="Unassembled WGS sequence"/>
</dbReference>
<keyword evidence="3 5" id="KW-1133">Transmembrane helix</keyword>
<evidence type="ECO:0000256" key="2">
    <source>
        <dbReference type="ARBA" id="ARBA00022692"/>
    </source>
</evidence>
<evidence type="ECO:0000256" key="4">
    <source>
        <dbReference type="ARBA" id="ARBA00023136"/>
    </source>
</evidence>
<dbReference type="GO" id="GO:0016874">
    <property type="term" value="F:ligase activity"/>
    <property type="evidence" value="ECO:0007669"/>
    <property type="project" value="UniProtKB-KW"/>
</dbReference>
<accession>A0A937X766</accession>
<name>A0A937X766_9BACT</name>
<evidence type="ECO:0000313" key="8">
    <source>
        <dbReference type="Proteomes" id="UP000703893"/>
    </source>
</evidence>
<evidence type="ECO:0000256" key="3">
    <source>
        <dbReference type="ARBA" id="ARBA00022989"/>
    </source>
</evidence>
<dbReference type="EMBL" id="VGJX01000812">
    <property type="protein sequence ID" value="MBM3275992.1"/>
    <property type="molecule type" value="Genomic_DNA"/>
</dbReference>
<feature type="transmembrane region" description="Helical" evidence="5">
    <location>
        <begin position="216"/>
        <end position="233"/>
    </location>
</feature>
<comment type="subcellular location">
    <subcellularLocation>
        <location evidence="1">Membrane</location>
        <topology evidence="1">Multi-pass membrane protein</topology>
    </subcellularLocation>
</comment>
<gene>
    <name evidence="7" type="ORF">FJZ00_12630</name>
</gene>
<feature type="domain" description="O-antigen ligase-related" evidence="6">
    <location>
        <begin position="172"/>
        <end position="328"/>
    </location>
</feature>
<dbReference type="InterPro" id="IPR051533">
    <property type="entry name" value="WaaL-like"/>
</dbReference>
<dbReference type="InterPro" id="IPR007016">
    <property type="entry name" value="O-antigen_ligase-rel_domated"/>
</dbReference>
<evidence type="ECO:0000256" key="5">
    <source>
        <dbReference type="SAM" id="Phobius"/>
    </source>
</evidence>
<evidence type="ECO:0000256" key="1">
    <source>
        <dbReference type="ARBA" id="ARBA00004141"/>
    </source>
</evidence>
<proteinExistence type="predicted"/>
<dbReference type="AlphaFoldDB" id="A0A937X766"/>
<dbReference type="PANTHER" id="PTHR37422">
    <property type="entry name" value="TEICHURONIC ACID BIOSYNTHESIS PROTEIN TUAE"/>
    <property type="match status" value="1"/>
</dbReference>
<organism evidence="7 8">
    <name type="scientific">Candidatus Tanganyikabacteria bacterium</name>
    <dbReference type="NCBI Taxonomy" id="2961651"/>
    <lineage>
        <taxon>Bacteria</taxon>
        <taxon>Bacillati</taxon>
        <taxon>Candidatus Sericytochromatia</taxon>
        <taxon>Candidatus Tanganyikabacteria</taxon>
    </lineage>
</organism>
<dbReference type="PANTHER" id="PTHR37422:SF13">
    <property type="entry name" value="LIPOPOLYSACCHARIDE BIOSYNTHESIS PROTEIN PA4999-RELATED"/>
    <property type="match status" value="1"/>
</dbReference>
<sequence length="407" mass="44114">MIRRVTLLTAGFMAFLYPLSSSGGVSINYSFALLPVGWMLLRGRVKMPPPVVVAAAIVYAFVLVAAIVLDGGANMARRLASFVVFMSLFAYSVIEVDTAMSRAFRRAVVIISVLFSLVAIYKGVALDLLALGYGAKDAIGSQRFGFVYLMAFWLLVFHVPRTRLQFTGRFAALSVVTTGLLLTFSRASIVALVGSVLVFAVINVLRWLGRPTKRGIATAFAAVTGVAVLLVLLQQTVPYVFQYADTYLVQYARDTVALREKLSDRTDSFGTRAFIARRVAETVASSPLTGSGYLGVWILPDLAGIAGSAHNQYLDVLFRTGVLGGAAYGALLLFLLTRLRPADRGLYWGMVAVLIYGMFHETFKESQGAALFAALIGIASEHWRRSRAAFVVRHPVVPQPANPLPAS</sequence>
<feature type="transmembrane region" description="Helical" evidence="5">
    <location>
        <begin position="180"/>
        <end position="204"/>
    </location>
</feature>
<feature type="transmembrane region" description="Helical" evidence="5">
    <location>
        <begin position="143"/>
        <end position="160"/>
    </location>
</feature>
<feature type="transmembrane region" description="Helical" evidence="5">
    <location>
        <begin position="345"/>
        <end position="360"/>
    </location>
</feature>
<dbReference type="Pfam" id="PF04932">
    <property type="entry name" value="Wzy_C"/>
    <property type="match status" value="1"/>
</dbReference>
<keyword evidence="7" id="KW-0436">Ligase</keyword>
<feature type="transmembrane region" description="Helical" evidence="5">
    <location>
        <begin position="106"/>
        <end position="131"/>
    </location>
</feature>
<evidence type="ECO:0000313" key="7">
    <source>
        <dbReference type="EMBL" id="MBM3275992.1"/>
    </source>
</evidence>
<feature type="transmembrane region" description="Helical" evidence="5">
    <location>
        <begin position="47"/>
        <end position="69"/>
    </location>
</feature>